<dbReference type="SUPFAM" id="SSF52540">
    <property type="entry name" value="P-loop containing nucleoside triphosphate hydrolases"/>
    <property type="match status" value="1"/>
</dbReference>
<dbReference type="AlphaFoldDB" id="A0A3P1SGY6"/>
<comment type="caution">
    <text evidence="4">The sequence shown here is derived from an EMBL/GenBank/DDBJ whole genome shotgun (WGS) entry which is preliminary data.</text>
</comment>
<gene>
    <name evidence="4" type="ORF">EII11_01040</name>
</gene>
<dbReference type="OrthoDB" id="9789994at2"/>
<dbReference type="GO" id="GO:0005524">
    <property type="term" value="F:ATP binding"/>
    <property type="evidence" value="ECO:0007669"/>
    <property type="project" value="UniProtKB-KW"/>
</dbReference>
<dbReference type="PANTHER" id="PTHR43158:SF2">
    <property type="entry name" value="SKFA PEPTIDE EXPORT ATP-BINDING PROTEIN SKFE"/>
    <property type="match status" value="1"/>
</dbReference>
<dbReference type="Pfam" id="PF00005">
    <property type="entry name" value="ABC_tran"/>
    <property type="match status" value="1"/>
</dbReference>
<protein>
    <submittedName>
        <fullName evidence="4">ATP-binding cassette domain-containing protein</fullName>
    </submittedName>
</protein>
<dbReference type="GO" id="GO:0016887">
    <property type="term" value="F:ATP hydrolysis activity"/>
    <property type="evidence" value="ECO:0007669"/>
    <property type="project" value="InterPro"/>
</dbReference>
<dbReference type="EMBL" id="RQZF01000001">
    <property type="protein sequence ID" value="RRC96276.1"/>
    <property type="molecule type" value="Genomic_DNA"/>
</dbReference>
<organism evidence="4 5">
    <name type="scientific">Schaalia canis</name>
    <dbReference type="NCBI Taxonomy" id="100469"/>
    <lineage>
        <taxon>Bacteria</taxon>
        <taxon>Bacillati</taxon>
        <taxon>Actinomycetota</taxon>
        <taxon>Actinomycetes</taxon>
        <taxon>Actinomycetales</taxon>
        <taxon>Actinomycetaceae</taxon>
        <taxon>Schaalia</taxon>
    </lineage>
</organism>
<proteinExistence type="predicted"/>
<dbReference type="PROSITE" id="PS50893">
    <property type="entry name" value="ABC_TRANSPORTER_2"/>
    <property type="match status" value="1"/>
</dbReference>
<dbReference type="InterPro" id="IPR003593">
    <property type="entry name" value="AAA+_ATPase"/>
</dbReference>
<evidence type="ECO:0000256" key="1">
    <source>
        <dbReference type="ARBA" id="ARBA00022741"/>
    </source>
</evidence>
<feature type="domain" description="ABC transporter" evidence="3">
    <location>
        <begin position="5"/>
        <end position="245"/>
    </location>
</feature>
<evidence type="ECO:0000259" key="3">
    <source>
        <dbReference type="PROSITE" id="PS50893"/>
    </source>
</evidence>
<keyword evidence="5" id="KW-1185">Reference proteome</keyword>
<dbReference type="Gene3D" id="3.40.50.300">
    <property type="entry name" value="P-loop containing nucleotide triphosphate hydrolases"/>
    <property type="match status" value="1"/>
</dbReference>
<name>A0A3P1SGY6_9ACTO</name>
<keyword evidence="1" id="KW-0547">Nucleotide-binding</keyword>
<dbReference type="InterPro" id="IPR003439">
    <property type="entry name" value="ABC_transporter-like_ATP-bd"/>
</dbReference>
<dbReference type="InterPro" id="IPR027417">
    <property type="entry name" value="P-loop_NTPase"/>
</dbReference>
<evidence type="ECO:0000313" key="4">
    <source>
        <dbReference type="EMBL" id="RRC96276.1"/>
    </source>
</evidence>
<dbReference type="RefSeq" id="WP_124867700.1">
    <property type="nucleotide sequence ID" value="NZ_RQZF01000001.1"/>
</dbReference>
<dbReference type="SMART" id="SM00382">
    <property type="entry name" value="AAA"/>
    <property type="match status" value="1"/>
</dbReference>
<dbReference type="PANTHER" id="PTHR43158">
    <property type="entry name" value="SKFA PEPTIDE EXPORT ATP-BINDING PROTEIN SKFE"/>
    <property type="match status" value="1"/>
</dbReference>
<evidence type="ECO:0000256" key="2">
    <source>
        <dbReference type="ARBA" id="ARBA00022840"/>
    </source>
</evidence>
<evidence type="ECO:0000313" key="5">
    <source>
        <dbReference type="Proteomes" id="UP000280444"/>
    </source>
</evidence>
<reference evidence="4 5" key="1">
    <citation type="submission" date="2018-11" db="EMBL/GenBank/DDBJ databases">
        <title>Genomes From Bacteria Associated with the Canine Oral Cavity: a Test Case for Automated Genome-Based Taxonomic Assignment.</title>
        <authorList>
            <person name="Coil D.A."/>
            <person name="Jospin G."/>
            <person name="Darling A.E."/>
            <person name="Wallis C."/>
            <person name="Davis I.J."/>
            <person name="Harris S."/>
            <person name="Eisen J.A."/>
            <person name="Holcombe L.J."/>
            <person name="O'Flynn C."/>
        </authorList>
    </citation>
    <scope>NUCLEOTIDE SEQUENCE [LARGE SCALE GENOMIC DNA]</scope>
    <source>
        <strain evidence="4 5">OH770</strain>
    </source>
</reference>
<keyword evidence="2 4" id="KW-0067">ATP-binding</keyword>
<accession>A0A3P1SGY6</accession>
<sequence length="263" mass="28043">MSSVLHLQSVSLTRSGQRILHDISWSTEVGQHWVIMGPNGAGKTSLVRVASGKESVDEGEAVVLGRPVSEHPAGSLATAIGFSSQSVASRLAPGQTARDCVRTAAWGQTRSFDEDYEDADTQRAHDLLAAFGVGELADRRFSSLSEGERQRVLLARALMTDPEVLILDEPTAGLDLGARELLVGALTEIISGPRAPQLILVTHQIEEIPAGFTHAALMEDGQIAYAGPIDEVLTGVNLSTVFGLPLTVSRVDGRWHAHSPRDA</sequence>
<dbReference type="Proteomes" id="UP000280444">
    <property type="component" value="Unassembled WGS sequence"/>
</dbReference>